<reference evidence="8 9" key="1">
    <citation type="submission" date="2020-06" db="EMBL/GenBank/DDBJ databases">
        <authorList>
            <consortium name="Wellcome Sanger Institute Data Sharing"/>
        </authorList>
    </citation>
    <scope>NUCLEOTIDE SEQUENCE [LARGE SCALE GENOMIC DNA]</scope>
</reference>
<evidence type="ECO:0000256" key="3">
    <source>
        <dbReference type="ARBA" id="ARBA00023180"/>
    </source>
</evidence>
<dbReference type="InterPro" id="IPR013783">
    <property type="entry name" value="Ig-like_fold"/>
</dbReference>
<evidence type="ECO:0000259" key="7">
    <source>
        <dbReference type="PROSITE" id="PS50835"/>
    </source>
</evidence>
<dbReference type="PROSITE" id="PS50835">
    <property type="entry name" value="IG_LIKE"/>
    <property type="match status" value="4"/>
</dbReference>
<dbReference type="PANTHER" id="PTHR44337">
    <property type="entry name" value="CARCINOEMBRYONIC ANTIGEN-RELATED CELL ADHESION MOLECULE 8"/>
    <property type="match status" value="1"/>
</dbReference>
<evidence type="ECO:0000256" key="5">
    <source>
        <dbReference type="SAM" id="Phobius"/>
    </source>
</evidence>
<feature type="domain" description="Ig-like" evidence="7">
    <location>
        <begin position="318"/>
        <end position="389"/>
    </location>
</feature>
<dbReference type="SMART" id="SM00409">
    <property type="entry name" value="IG"/>
    <property type="match status" value="5"/>
</dbReference>
<dbReference type="AlphaFoldDB" id="A0AAY4DRA9"/>
<dbReference type="SMART" id="SM00408">
    <property type="entry name" value="IGc2"/>
    <property type="match status" value="4"/>
</dbReference>
<dbReference type="GeneTree" id="ENSGT01100000263479"/>
<evidence type="ECO:0000256" key="4">
    <source>
        <dbReference type="ARBA" id="ARBA00023319"/>
    </source>
</evidence>
<dbReference type="Proteomes" id="UP000694580">
    <property type="component" value="Chromosome 20"/>
</dbReference>
<feature type="signal peptide" evidence="6">
    <location>
        <begin position="1"/>
        <end position="18"/>
    </location>
</feature>
<evidence type="ECO:0000256" key="6">
    <source>
        <dbReference type="SAM" id="SignalP"/>
    </source>
</evidence>
<organism evidence="8 9">
    <name type="scientific">Denticeps clupeoides</name>
    <name type="common">denticle herring</name>
    <dbReference type="NCBI Taxonomy" id="299321"/>
    <lineage>
        <taxon>Eukaryota</taxon>
        <taxon>Metazoa</taxon>
        <taxon>Chordata</taxon>
        <taxon>Craniata</taxon>
        <taxon>Vertebrata</taxon>
        <taxon>Euteleostomi</taxon>
        <taxon>Actinopterygii</taxon>
        <taxon>Neopterygii</taxon>
        <taxon>Teleostei</taxon>
        <taxon>Clupei</taxon>
        <taxon>Clupeiformes</taxon>
        <taxon>Denticipitoidei</taxon>
        <taxon>Denticipitidae</taxon>
        <taxon>Denticeps</taxon>
    </lineage>
</organism>
<dbReference type="Pfam" id="PF13927">
    <property type="entry name" value="Ig_3"/>
    <property type="match status" value="4"/>
</dbReference>
<protein>
    <recommendedName>
        <fullName evidence="7">Ig-like domain-containing protein</fullName>
    </recommendedName>
</protein>
<keyword evidence="9" id="KW-1185">Reference proteome</keyword>
<keyword evidence="3" id="KW-0325">Glycoprotein</keyword>
<gene>
    <name evidence="8" type="primary">si:ch211-264f5.6</name>
</gene>
<evidence type="ECO:0000313" key="8">
    <source>
        <dbReference type="Ensembl" id="ENSDCDP00010046931.1"/>
    </source>
</evidence>
<evidence type="ECO:0000313" key="9">
    <source>
        <dbReference type="Proteomes" id="UP000694580"/>
    </source>
</evidence>
<keyword evidence="1 6" id="KW-0732">Signal</keyword>
<dbReference type="Ensembl" id="ENSDCDT00010057141.1">
    <property type="protein sequence ID" value="ENSDCDP00010046931.1"/>
    <property type="gene ID" value="ENSDCDG00010028521.1"/>
</dbReference>
<keyword evidence="5" id="KW-0812">Transmembrane</keyword>
<reference evidence="8" key="3">
    <citation type="submission" date="2025-09" db="UniProtKB">
        <authorList>
            <consortium name="Ensembl"/>
        </authorList>
    </citation>
    <scope>IDENTIFICATION</scope>
</reference>
<evidence type="ECO:0000256" key="2">
    <source>
        <dbReference type="ARBA" id="ARBA00023157"/>
    </source>
</evidence>
<dbReference type="InterPro" id="IPR007110">
    <property type="entry name" value="Ig-like_dom"/>
</dbReference>
<dbReference type="InterPro" id="IPR003599">
    <property type="entry name" value="Ig_sub"/>
</dbReference>
<dbReference type="Gene3D" id="2.60.40.10">
    <property type="entry name" value="Immunoglobulins"/>
    <property type="match status" value="5"/>
</dbReference>
<dbReference type="InterPro" id="IPR036179">
    <property type="entry name" value="Ig-like_dom_sf"/>
</dbReference>
<feature type="domain" description="Ig-like" evidence="7">
    <location>
        <begin position="410"/>
        <end position="482"/>
    </location>
</feature>
<keyword evidence="5" id="KW-1133">Transmembrane helix</keyword>
<dbReference type="PANTHER" id="PTHR44337:SF16">
    <property type="entry name" value="CARCINOEMBRYONIC ANTIGEN-RELATED CELL ADHESION MOLECULE 20-LIKE-RELATED"/>
    <property type="match status" value="1"/>
</dbReference>
<accession>A0AAY4DRA9</accession>
<name>A0AAY4DRA9_9TELE</name>
<proteinExistence type="predicted"/>
<keyword evidence="4" id="KW-0393">Immunoglobulin domain</keyword>
<reference evidence="8" key="2">
    <citation type="submission" date="2025-08" db="UniProtKB">
        <authorList>
            <consortium name="Ensembl"/>
        </authorList>
    </citation>
    <scope>IDENTIFICATION</scope>
</reference>
<feature type="transmembrane region" description="Helical" evidence="5">
    <location>
        <begin position="504"/>
        <end position="524"/>
    </location>
</feature>
<feature type="domain" description="Ig-like" evidence="7">
    <location>
        <begin position="228"/>
        <end position="314"/>
    </location>
</feature>
<feature type="domain" description="Ig-like" evidence="7">
    <location>
        <begin position="132"/>
        <end position="223"/>
    </location>
</feature>
<keyword evidence="2" id="KW-1015">Disulfide bond</keyword>
<feature type="chain" id="PRO_5044346076" description="Ig-like domain-containing protein" evidence="6">
    <location>
        <begin position="19"/>
        <end position="536"/>
    </location>
</feature>
<keyword evidence="5" id="KW-0472">Membrane</keyword>
<evidence type="ECO:0000256" key="1">
    <source>
        <dbReference type="ARBA" id="ARBA00022729"/>
    </source>
</evidence>
<sequence>MDTFNFLSLFLLTSAVGCADVPLLTSDSLKGLLGKNITFNTTFDVARDGQYMLMRWTFEAVGSNLDVDVLISNKDKLIIQPPYAGRLALNQATGVLQLSGLTGKDSGRYTLTVTQSDLTERKGMVALEVLEPVGDVTIVWSVADVVELNSTVNLTCIATGSYLKYQWSNNSAPLVADGTHVVQSKSGNVLTIKDVWRTDLAGPITCQASNELHTKTSGPYNLTVYYGPDPVVLRWKGYEGLVFKTGSNLSLSCASESKPAATYQWMFNGVPVKDASSTAFSLNNMQQSQSGIYSCLVYNAKTKRYSSSQNASITVLEPISGTTITGPTSLLFAGNSTAQLICKAAAGTITSQKWHKDGKPLASSDRVNISGSALTISPVQKEDAGQYECHLWNAVNSNRAAYWMEIIYGPVDMYIQGPKKVQAGKELHLKCEVSSFPGVTYSWKLNGTVQPVTTREYSLEKTEFKDAGTYTCSATNLNTTVSNSADHVLGVTEGPVDEGLSGGAIAGIIIAVVIALAIIICVAVRMRRSKDIPSPY</sequence>
<dbReference type="InterPro" id="IPR003598">
    <property type="entry name" value="Ig_sub2"/>
</dbReference>
<dbReference type="InterPro" id="IPR052598">
    <property type="entry name" value="IgSF_CEA-related"/>
</dbReference>
<dbReference type="SUPFAM" id="SSF48726">
    <property type="entry name" value="Immunoglobulin"/>
    <property type="match status" value="5"/>
</dbReference>
<dbReference type="CDD" id="cd00096">
    <property type="entry name" value="Ig"/>
    <property type="match status" value="1"/>
</dbReference>